<keyword evidence="2" id="KW-0645">Protease</keyword>
<name>A0ABM0MME5_SACKO</name>
<reference evidence="7" key="1">
    <citation type="submission" date="2025-08" db="UniProtKB">
        <authorList>
            <consortium name="RefSeq"/>
        </authorList>
    </citation>
    <scope>IDENTIFICATION</scope>
    <source>
        <tissue evidence="7">Testes</tissue>
    </source>
</reference>
<sequence length="347" mass="37583">MKLLFLAAIIATVAAYHGPPVPNHLDVLDKISVVCPWDPTLASYDPLIYMAQYTAIYIVGHGLDYFHENHEAPGGLYNTDYLWDFDLPNEGWDTDGMGAAIAGAAAGFYTGVGRNITVVSVRVADDPDYKNIDIMRYEDGVNAVLTDYRNRKISNPTDYRRAVVLLTPYIDTSLADTTTLESLVLAMVNESLTVIAPAGDSYDALSKNCINYFPGNMHAVDGVITVGNAMFTNLGHLNSVPGTCNEIYAPGSDVYTSYYEGSTEPNNHSKYVQVAPSSQFAAALVAGTAAMITSSCPNLSPAEIEQGIIDFASNQASIVKDPVHNSFIGYMLRFPAVGDEYPFCQIP</sequence>
<gene>
    <name evidence="7" type="primary">LOC100375779</name>
</gene>
<proteinExistence type="inferred from homology"/>
<dbReference type="Gene3D" id="3.40.50.200">
    <property type="entry name" value="Peptidase S8/S53 domain"/>
    <property type="match status" value="1"/>
</dbReference>
<dbReference type="SUPFAM" id="SSF52743">
    <property type="entry name" value="Subtilisin-like"/>
    <property type="match status" value="1"/>
</dbReference>
<dbReference type="InterPro" id="IPR036852">
    <property type="entry name" value="Peptidase_S8/S53_dom_sf"/>
</dbReference>
<accession>A0ABM0MME5</accession>
<protein>
    <submittedName>
        <fullName evidence="7">Proprotein convertase subtilisin/kexin type 9-like</fullName>
    </submittedName>
</protein>
<evidence type="ECO:0000256" key="3">
    <source>
        <dbReference type="ARBA" id="ARBA00022825"/>
    </source>
</evidence>
<keyword evidence="6" id="KW-1185">Reference proteome</keyword>
<dbReference type="Pfam" id="PF00082">
    <property type="entry name" value="Peptidase_S8"/>
    <property type="match status" value="1"/>
</dbReference>
<evidence type="ECO:0000259" key="5">
    <source>
        <dbReference type="Pfam" id="PF00082"/>
    </source>
</evidence>
<keyword evidence="3" id="KW-0378">Hydrolase</keyword>
<evidence type="ECO:0000256" key="4">
    <source>
        <dbReference type="SAM" id="SignalP"/>
    </source>
</evidence>
<dbReference type="Proteomes" id="UP000694865">
    <property type="component" value="Unplaced"/>
</dbReference>
<dbReference type="InterPro" id="IPR050131">
    <property type="entry name" value="Peptidase_S8_subtilisin-like"/>
</dbReference>
<comment type="similarity">
    <text evidence="1">Belongs to the peptidase S8 family.</text>
</comment>
<dbReference type="GeneID" id="100375779"/>
<dbReference type="InterPro" id="IPR000209">
    <property type="entry name" value="Peptidase_S8/S53_dom"/>
</dbReference>
<dbReference type="PANTHER" id="PTHR43806">
    <property type="entry name" value="PEPTIDASE S8"/>
    <property type="match status" value="1"/>
</dbReference>
<evidence type="ECO:0000313" key="7">
    <source>
        <dbReference type="RefSeq" id="XP_006821186.1"/>
    </source>
</evidence>
<evidence type="ECO:0000256" key="2">
    <source>
        <dbReference type="ARBA" id="ARBA00022670"/>
    </source>
</evidence>
<dbReference type="PANTHER" id="PTHR43806:SF58">
    <property type="entry name" value="ALKALINE PROTEASE 1-RELATED"/>
    <property type="match status" value="1"/>
</dbReference>
<feature type="domain" description="Peptidase S8/S53" evidence="5">
    <location>
        <begin position="76"/>
        <end position="315"/>
    </location>
</feature>
<keyword evidence="3" id="KW-0720">Serine protease</keyword>
<evidence type="ECO:0000256" key="1">
    <source>
        <dbReference type="ARBA" id="ARBA00011073"/>
    </source>
</evidence>
<feature type="signal peptide" evidence="4">
    <location>
        <begin position="1"/>
        <end position="15"/>
    </location>
</feature>
<feature type="chain" id="PRO_5046764344" evidence="4">
    <location>
        <begin position="16"/>
        <end position="347"/>
    </location>
</feature>
<evidence type="ECO:0000313" key="6">
    <source>
        <dbReference type="Proteomes" id="UP000694865"/>
    </source>
</evidence>
<keyword evidence="4" id="KW-0732">Signal</keyword>
<dbReference type="RefSeq" id="XP_006821186.1">
    <property type="nucleotide sequence ID" value="XM_006821123.1"/>
</dbReference>
<organism evidence="6 7">
    <name type="scientific">Saccoglossus kowalevskii</name>
    <name type="common">Acorn worm</name>
    <dbReference type="NCBI Taxonomy" id="10224"/>
    <lineage>
        <taxon>Eukaryota</taxon>
        <taxon>Metazoa</taxon>
        <taxon>Hemichordata</taxon>
        <taxon>Enteropneusta</taxon>
        <taxon>Harrimaniidae</taxon>
        <taxon>Saccoglossus</taxon>
    </lineage>
</organism>